<evidence type="ECO:0000313" key="6">
    <source>
        <dbReference type="EMBL" id="KAF0727915.1"/>
    </source>
</evidence>
<keyword evidence="7" id="KW-1185">Reference proteome</keyword>
<dbReference type="InterPro" id="IPR017455">
    <property type="entry name" value="Znf_FYVE-rel"/>
</dbReference>
<dbReference type="CDD" id="cd00065">
    <property type="entry name" value="FYVE_like_SF"/>
    <property type="match status" value="1"/>
</dbReference>
<evidence type="ECO:0000256" key="3">
    <source>
        <dbReference type="ARBA" id="ARBA00022833"/>
    </source>
</evidence>
<proteinExistence type="predicted"/>
<evidence type="ECO:0000256" key="1">
    <source>
        <dbReference type="ARBA" id="ARBA00022723"/>
    </source>
</evidence>
<dbReference type="InterPro" id="IPR013083">
    <property type="entry name" value="Znf_RING/FYVE/PHD"/>
</dbReference>
<name>A0A6G0WKV6_9STRA</name>
<evidence type="ECO:0000256" key="2">
    <source>
        <dbReference type="ARBA" id="ARBA00022771"/>
    </source>
</evidence>
<protein>
    <recommendedName>
        <fullName evidence="5">FYVE-type domain-containing protein</fullName>
    </recommendedName>
</protein>
<dbReference type="Gene3D" id="3.30.40.10">
    <property type="entry name" value="Zinc/RING finger domain, C3HC4 (zinc finger)"/>
    <property type="match status" value="1"/>
</dbReference>
<sequence>MALPADFFTCPPLSEDEVEAYTRLAERTARELVQYGNVERGPIKWKSHTTEPNLLVYEGFDTRGPSNERVWCAISEIQASIEEVQMMTYAETSADYKLFTQKFFGDILDAARLYNIVEPTAERPLHFVGINWVLQKSPGRGLIRNRDYVFVEGHFETEIDGRRAWIRAQKSINIACCPDLQADCGYVRATHTRSGYIYIETDRPGYLTVTQYNQGYVKGEVKGKMADWFYASSIVGRYRKIAEVETVIRKYRLSKATFLPKNKLLPPESRNQCAVCDKPFSKSKKLNCRKCGQVVCRHCSKIYELKVNNHWGELRVCEPCVFGKVSETRGSLATIQRRMSSNVSKQSPEDWVAQLQRSAEELSRAEEENNAIGSRDSLLPDNIAIHSQFKPSYKPAMAEKFHVDGFFTPRQESKSESTATEASTGPDRIYLLDETDPLYNDLYHHSPPGCYSADEMRSTGCSSLEDESAFFVLNRDSELFQDDEYLKKYLYVSKLPQCKHKQQARKYLKIN</sequence>
<accession>A0A6G0WKV6</accession>
<dbReference type="InterPro" id="IPR011011">
    <property type="entry name" value="Znf_FYVE_PHD"/>
</dbReference>
<feature type="domain" description="FYVE-type" evidence="5">
    <location>
        <begin position="267"/>
        <end position="320"/>
    </location>
</feature>
<comment type="caution">
    <text evidence="6">The sequence shown here is derived from an EMBL/GenBank/DDBJ whole genome shotgun (WGS) entry which is preliminary data.</text>
</comment>
<reference evidence="6 7" key="1">
    <citation type="submission" date="2019-07" db="EMBL/GenBank/DDBJ databases">
        <title>Genomics analysis of Aphanomyces spp. identifies a new class of oomycete effector associated with host adaptation.</title>
        <authorList>
            <person name="Gaulin E."/>
        </authorList>
    </citation>
    <scope>NUCLEOTIDE SEQUENCE [LARGE SCALE GENOMIC DNA]</scope>
    <source>
        <strain evidence="6 7">ATCC 201684</strain>
    </source>
</reference>
<dbReference type="SUPFAM" id="SSF57903">
    <property type="entry name" value="FYVE/PHD zinc finger"/>
    <property type="match status" value="1"/>
</dbReference>
<dbReference type="AlphaFoldDB" id="A0A6G0WKV6"/>
<evidence type="ECO:0000256" key="4">
    <source>
        <dbReference type="PROSITE-ProRule" id="PRU00091"/>
    </source>
</evidence>
<dbReference type="Gene3D" id="3.30.530.20">
    <property type="match status" value="1"/>
</dbReference>
<organism evidence="6 7">
    <name type="scientific">Aphanomyces euteiches</name>
    <dbReference type="NCBI Taxonomy" id="100861"/>
    <lineage>
        <taxon>Eukaryota</taxon>
        <taxon>Sar</taxon>
        <taxon>Stramenopiles</taxon>
        <taxon>Oomycota</taxon>
        <taxon>Saprolegniomycetes</taxon>
        <taxon>Saprolegniales</taxon>
        <taxon>Verrucalvaceae</taxon>
        <taxon>Aphanomyces</taxon>
    </lineage>
</organism>
<dbReference type="PANTHER" id="PTHR13510:SF44">
    <property type="entry name" value="RABENOSYN-5"/>
    <property type="match status" value="1"/>
</dbReference>
<dbReference type="PANTHER" id="PTHR13510">
    <property type="entry name" value="FYVE-FINGER-CONTAINING RAB5 EFFECTOR PROTEIN RABENOSYN-5-RELATED"/>
    <property type="match status" value="1"/>
</dbReference>
<dbReference type="InterPro" id="IPR000306">
    <property type="entry name" value="Znf_FYVE"/>
</dbReference>
<keyword evidence="1" id="KW-0479">Metal-binding</keyword>
<evidence type="ECO:0000259" key="5">
    <source>
        <dbReference type="PROSITE" id="PS50178"/>
    </source>
</evidence>
<dbReference type="InterPro" id="IPR023393">
    <property type="entry name" value="START-like_dom_sf"/>
</dbReference>
<dbReference type="PROSITE" id="PS50178">
    <property type="entry name" value="ZF_FYVE"/>
    <property type="match status" value="1"/>
</dbReference>
<dbReference type="VEuPathDB" id="FungiDB:AeMF1_017199"/>
<dbReference type="EMBL" id="VJMJ01000185">
    <property type="protein sequence ID" value="KAF0727915.1"/>
    <property type="molecule type" value="Genomic_DNA"/>
</dbReference>
<keyword evidence="3" id="KW-0862">Zinc</keyword>
<dbReference type="SUPFAM" id="SSF55961">
    <property type="entry name" value="Bet v1-like"/>
    <property type="match status" value="1"/>
</dbReference>
<gene>
    <name evidence="6" type="ORF">Ae201684_014143</name>
</gene>
<dbReference type="GO" id="GO:0008270">
    <property type="term" value="F:zinc ion binding"/>
    <property type="evidence" value="ECO:0007669"/>
    <property type="project" value="UniProtKB-KW"/>
</dbReference>
<evidence type="ECO:0000313" key="7">
    <source>
        <dbReference type="Proteomes" id="UP000481153"/>
    </source>
</evidence>
<dbReference type="Pfam" id="PF01363">
    <property type="entry name" value="FYVE"/>
    <property type="match status" value="1"/>
</dbReference>
<dbReference type="Proteomes" id="UP000481153">
    <property type="component" value="Unassembled WGS sequence"/>
</dbReference>
<keyword evidence="2 4" id="KW-0863">Zinc-finger</keyword>
<dbReference type="InterPro" id="IPR052727">
    <property type="entry name" value="Rab4/Rab5_effector"/>
</dbReference>
<dbReference type="SMART" id="SM00064">
    <property type="entry name" value="FYVE"/>
    <property type="match status" value="1"/>
</dbReference>